<dbReference type="Pfam" id="PF00107">
    <property type="entry name" value="ADH_zinc_N"/>
    <property type="match status" value="1"/>
</dbReference>
<dbReference type="Proteomes" id="UP001307849">
    <property type="component" value="Unassembled WGS sequence"/>
</dbReference>
<evidence type="ECO:0000313" key="4">
    <source>
        <dbReference type="Proteomes" id="UP001307849"/>
    </source>
</evidence>
<feature type="domain" description="Enoyl reductase (ER)" evidence="2">
    <location>
        <begin position="12"/>
        <end position="345"/>
    </location>
</feature>
<dbReference type="Gene3D" id="3.90.180.10">
    <property type="entry name" value="Medium-chain alcohol dehydrogenases, catalytic domain"/>
    <property type="match status" value="1"/>
</dbReference>
<evidence type="ECO:0000313" key="3">
    <source>
        <dbReference type="EMBL" id="KAK6512987.1"/>
    </source>
</evidence>
<dbReference type="InterPro" id="IPR020843">
    <property type="entry name" value="ER"/>
</dbReference>
<feature type="transmembrane region" description="Helical" evidence="1">
    <location>
        <begin position="173"/>
        <end position="199"/>
    </location>
</feature>
<dbReference type="GO" id="GO:0016491">
    <property type="term" value="F:oxidoreductase activity"/>
    <property type="evidence" value="ECO:0007669"/>
    <property type="project" value="InterPro"/>
</dbReference>
<dbReference type="SMART" id="SM00829">
    <property type="entry name" value="PKS_ER"/>
    <property type="match status" value="1"/>
</dbReference>
<dbReference type="AlphaFoldDB" id="A0AAN8NM38"/>
<dbReference type="InterPro" id="IPR052711">
    <property type="entry name" value="Zinc_ADH-like"/>
</dbReference>
<sequence>MMKALVIEKTDGRPGQVYYPLKQVDLPKPSIRPGEVLVKILAAALNHREVFIRQHLYPGINFETPLGADGVGIVVETSSPDLEHQWKGKKVILTPGRGWESNEDGPEGKYAIVGGTVGVSHGTLQEYVALPASELEEAPVHLSIPEAAAIPLAGLTAWRATFTKGKLRAGHNVLITGIGGGVALFALQFAVAAGATVFVTSGSEEKIARAKELGAADGVSYKKEDWSKQLKGLLPKNRPYLDTVIDGAGGDIVLQTYGLLKLGGVIVSYGMTTNPKVAFPMQAVLKNIEIRGSTMGSRKEFKEMVSFVNKHGIKPVVSTTVKGLIRADEVFEIMKKGTQFGKLVVELGHDDAGEAARL</sequence>
<dbReference type="PANTHER" id="PTHR45033">
    <property type="match status" value="1"/>
</dbReference>
<protein>
    <recommendedName>
        <fullName evidence="2">Enoyl reductase (ER) domain-containing protein</fullName>
    </recommendedName>
</protein>
<dbReference type="InterPro" id="IPR036291">
    <property type="entry name" value="NAD(P)-bd_dom_sf"/>
</dbReference>
<keyword evidence="4" id="KW-1185">Reference proteome</keyword>
<name>A0AAN8NM38_9PEZI</name>
<comment type="caution">
    <text evidence="3">The sequence shown here is derived from an EMBL/GenBank/DDBJ whole genome shotgun (WGS) entry which is preliminary data.</text>
</comment>
<keyword evidence="1" id="KW-0812">Transmembrane</keyword>
<proteinExistence type="predicted"/>
<reference evidence="3 4" key="1">
    <citation type="submission" date="2019-10" db="EMBL/GenBank/DDBJ databases">
        <authorList>
            <person name="Palmer J.M."/>
        </authorList>
    </citation>
    <scope>NUCLEOTIDE SEQUENCE [LARGE SCALE GENOMIC DNA]</scope>
    <source>
        <strain evidence="3 4">TWF506</strain>
    </source>
</reference>
<evidence type="ECO:0000256" key="1">
    <source>
        <dbReference type="SAM" id="Phobius"/>
    </source>
</evidence>
<keyword evidence="1" id="KW-0472">Membrane</keyword>
<dbReference type="PANTHER" id="PTHR45033:SF3">
    <property type="entry name" value="DEHYDROGENASE, PUTATIVE (AFU_ORTHOLOGUE AFUA_2G13270)-RELATED"/>
    <property type="match status" value="1"/>
</dbReference>
<dbReference type="FunFam" id="3.40.50.720:FF:000481">
    <property type="entry name" value="Alcohol dehydrogenase, variant"/>
    <property type="match status" value="1"/>
</dbReference>
<dbReference type="EMBL" id="JAVHJM010000006">
    <property type="protein sequence ID" value="KAK6512987.1"/>
    <property type="molecule type" value="Genomic_DNA"/>
</dbReference>
<keyword evidence="1" id="KW-1133">Transmembrane helix</keyword>
<dbReference type="Gene3D" id="3.40.50.720">
    <property type="entry name" value="NAD(P)-binding Rossmann-like Domain"/>
    <property type="match status" value="1"/>
</dbReference>
<accession>A0AAN8NM38</accession>
<dbReference type="InterPro" id="IPR011032">
    <property type="entry name" value="GroES-like_sf"/>
</dbReference>
<dbReference type="CDD" id="cd08276">
    <property type="entry name" value="MDR7"/>
    <property type="match status" value="1"/>
</dbReference>
<dbReference type="InterPro" id="IPR013154">
    <property type="entry name" value="ADH-like_N"/>
</dbReference>
<dbReference type="SUPFAM" id="SSF51735">
    <property type="entry name" value="NAD(P)-binding Rossmann-fold domains"/>
    <property type="match status" value="1"/>
</dbReference>
<dbReference type="InterPro" id="IPR013149">
    <property type="entry name" value="ADH-like_C"/>
</dbReference>
<dbReference type="SUPFAM" id="SSF50129">
    <property type="entry name" value="GroES-like"/>
    <property type="match status" value="1"/>
</dbReference>
<evidence type="ECO:0000259" key="2">
    <source>
        <dbReference type="SMART" id="SM00829"/>
    </source>
</evidence>
<gene>
    <name evidence="3" type="ORF">TWF506_009149</name>
</gene>
<organism evidence="3 4">
    <name type="scientific">Arthrobotrys conoides</name>
    <dbReference type="NCBI Taxonomy" id="74498"/>
    <lineage>
        <taxon>Eukaryota</taxon>
        <taxon>Fungi</taxon>
        <taxon>Dikarya</taxon>
        <taxon>Ascomycota</taxon>
        <taxon>Pezizomycotina</taxon>
        <taxon>Orbiliomycetes</taxon>
        <taxon>Orbiliales</taxon>
        <taxon>Orbiliaceae</taxon>
        <taxon>Arthrobotrys</taxon>
    </lineage>
</organism>
<dbReference type="Pfam" id="PF08240">
    <property type="entry name" value="ADH_N"/>
    <property type="match status" value="1"/>
</dbReference>